<evidence type="ECO:0000313" key="2">
    <source>
        <dbReference type="EMBL" id="CAA9486646.1"/>
    </source>
</evidence>
<dbReference type="AlphaFoldDB" id="A0A6J4S0J9"/>
<gene>
    <name evidence="2" type="ORF">AVDCRST_MAG85-981</name>
</gene>
<reference evidence="2" key="1">
    <citation type="submission" date="2020-02" db="EMBL/GenBank/DDBJ databases">
        <authorList>
            <person name="Meier V. D."/>
        </authorList>
    </citation>
    <scope>NUCLEOTIDE SEQUENCE</scope>
    <source>
        <strain evidence="2">AVDCRST_MAG85</strain>
    </source>
</reference>
<feature type="compositionally biased region" description="Basic and acidic residues" evidence="1">
    <location>
        <begin position="290"/>
        <end position="314"/>
    </location>
</feature>
<accession>A0A6J4S0J9</accession>
<feature type="non-terminal residue" evidence="2">
    <location>
        <position position="1"/>
    </location>
</feature>
<feature type="compositionally biased region" description="Basic and acidic residues" evidence="1">
    <location>
        <begin position="259"/>
        <end position="283"/>
    </location>
</feature>
<feature type="region of interest" description="Disordered" evidence="1">
    <location>
        <begin position="123"/>
        <end position="149"/>
    </location>
</feature>
<feature type="compositionally biased region" description="Basic residues" evidence="1">
    <location>
        <begin position="37"/>
        <end position="77"/>
    </location>
</feature>
<feature type="region of interest" description="Disordered" evidence="1">
    <location>
        <begin position="1"/>
        <end position="104"/>
    </location>
</feature>
<protein>
    <submittedName>
        <fullName evidence="2">Uncharacterized protein</fullName>
    </submittedName>
</protein>
<feature type="region of interest" description="Disordered" evidence="1">
    <location>
        <begin position="240"/>
        <end position="362"/>
    </location>
</feature>
<feature type="non-terminal residue" evidence="2">
    <location>
        <position position="362"/>
    </location>
</feature>
<dbReference type="EMBL" id="CADCVT010000111">
    <property type="protein sequence ID" value="CAA9486646.1"/>
    <property type="molecule type" value="Genomic_DNA"/>
</dbReference>
<feature type="compositionally biased region" description="Basic residues" evidence="1">
    <location>
        <begin position="317"/>
        <end position="327"/>
    </location>
</feature>
<sequence>EHRRVPVRAQRAGDRRPGGGMARRPRAAGRRGADARRRAHLHERGRRAVPRPRQRRRGLPARRRRGRGRAHRARRLVARVADRRDVAPGPRAHAGGAARALDPRPARRRRVRARLLLRHLPRLPQPQGRHPDAPARRAVRPRAARGRPGALLRQRPRDAAALGARHRRRRARAVRDLRGVHRLPSAVAGRRPRVRPGPADDALLRDGDVGQLGARGRELLRLARARPGLRLQRAVLRPARLRGHAPAADPARRPHRVAARPDERDPAGDRGVRVAAHRDELHRAARGAHARPEPPAEDRAVGVDDHHGDRDDLPRLALRRRRRRRADHRSGCAVAREAADGLRRAGRPGASAPGARRRRSRV</sequence>
<feature type="compositionally biased region" description="Low complexity" evidence="1">
    <location>
        <begin position="87"/>
        <end position="100"/>
    </location>
</feature>
<organism evidence="2">
    <name type="scientific">uncultured Solirubrobacteraceae bacterium</name>
    <dbReference type="NCBI Taxonomy" id="1162706"/>
    <lineage>
        <taxon>Bacteria</taxon>
        <taxon>Bacillati</taxon>
        <taxon>Actinomycetota</taxon>
        <taxon>Thermoleophilia</taxon>
        <taxon>Solirubrobacterales</taxon>
        <taxon>Solirubrobacteraceae</taxon>
        <taxon>environmental samples</taxon>
    </lineage>
</organism>
<proteinExistence type="predicted"/>
<name>A0A6J4S0J9_9ACTN</name>
<evidence type="ECO:0000256" key="1">
    <source>
        <dbReference type="SAM" id="MobiDB-lite"/>
    </source>
</evidence>